<name>A0A1I2B8D0_9ACTN</name>
<dbReference type="AlphaFoldDB" id="A0A1I2B8D0"/>
<dbReference type="OrthoDB" id="9806701at2"/>
<reference evidence="3" key="1">
    <citation type="submission" date="2016-10" db="EMBL/GenBank/DDBJ databases">
        <authorList>
            <person name="Varghese N."/>
            <person name="Submissions S."/>
        </authorList>
    </citation>
    <scope>NUCLEOTIDE SEQUENCE [LARGE SCALE GENOMIC DNA]</scope>
    <source>
        <strain evidence="3">DSM 46838</strain>
    </source>
</reference>
<proteinExistence type="predicted"/>
<keyword evidence="3" id="KW-1185">Reference proteome</keyword>
<accession>A0A1I2B8D0</accession>
<dbReference type="Proteomes" id="UP000198589">
    <property type="component" value="Unassembled WGS sequence"/>
</dbReference>
<evidence type="ECO:0000313" key="3">
    <source>
        <dbReference type="Proteomes" id="UP000198589"/>
    </source>
</evidence>
<evidence type="ECO:0000313" key="2">
    <source>
        <dbReference type="EMBL" id="SFE51410.1"/>
    </source>
</evidence>
<feature type="chain" id="PRO_5011646901" evidence="1">
    <location>
        <begin position="30"/>
        <end position="286"/>
    </location>
</feature>
<dbReference type="EMBL" id="FOND01000004">
    <property type="protein sequence ID" value="SFE51410.1"/>
    <property type="molecule type" value="Genomic_DNA"/>
</dbReference>
<gene>
    <name evidence="2" type="ORF">SAMN05216574_10460</name>
</gene>
<sequence length="286" mass="29286">MRHRLLLTTLVTSLGLVGTVAVTATAAGADTTAGSAQFTGTVSEIVDPAADTGIPRRWMRQVGDPAPAGYSHGYQWGAPPITTPAGLVTFTGTLDLGDAKKGDFGLIGLLDAATLAADERGLNEGSYIYVTMKDADTAVVGLSDGRAAGGEYVQRFHTIDLAGTDGVFDVTFTIDPAADPVGCASSPGDLPTAEGCLTLAVDDLPLLTDSYGTITNDGANGGEEFRDGGTAGWDGLASATDATGIDYDFTVSPSSPETKNDCKHGGWTTYGFPNQGQCIKSIVAHS</sequence>
<keyword evidence="1" id="KW-0732">Signal</keyword>
<organism evidence="2 3">
    <name type="scientific">Blastococcus tunisiensis</name>
    <dbReference type="NCBI Taxonomy" id="1798228"/>
    <lineage>
        <taxon>Bacteria</taxon>
        <taxon>Bacillati</taxon>
        <taxon>Actinomycetota</taxon>
        <taxon>Actinomycetes</taxon>
        <taxon>Geodermatophilales</taxon>
        <taxon>Geodermatophilaceae</taxon>
        <taxon>Blastococcus</taxon>
    </lineage>
</organism>
<protein>
    <submittedName>
        <fullName evidence="2">Uncharacterized protein</fullName>
    </submittedName>
</protein>
<evidence type="ECO:0000256" key="1">
    <source>
        <dbReference type="SAM" id="SignalP"/>
    </source>
</evidence>
<feature type="signal peptide" evidence="1">
    <location>
        <begin position="1"/>
        <end position="29"/>
    </location>
</feature>